<dbReference type="GO" id="GO:0003700">
    <property type="term" value="F:DNA-binding transcription factor activity"/>
    <property type="evidence" value="ECO:0007669"/>
    <property type="project" value="InterPro"/>
</dbReference>
<dbReference type="PATRIC" id="fig|1391654.3.peg.5095"/>
<dbReference type="Pfam" id="PF00126">
    <property type="entry name" value="HTH_1"/>
    <property type="match status" value="1"/>
</dbReference>
<name>A0A0K1PYB5_9BACT</name>
<dbReference type="PROSITE" id="PS50931">
    <property type="entry name" value="HTH_LYSR"/>
    <property type="match status" value="1"/>
</dbReference>
<dbReference type="STRING" id="1391654.AKJ09_05035"/>
<dbReference type="InterPro" id="IPR005119">
    <property type="entry name" value="LysR_subst-bd"/>
</dbReference>
<dbReference type="Gene3D" id="1.10.10.10">
    <property type="entry name" value="Winged helix-like DNA-binding domain superfamily/Winged helix DNA-binding domain"/>
    <property type="match status" value="1"/>
</dbReference>
<dbReference type="InterPro" id="IPR036388">
    <property type="entry name" value="WH-like_DNA-bd_sf"/>
</dbReference>
<dbReference type="InterPro" id="IPR000847">
    <property type="entry name" value="LysR_HTH_N"/>
</dbReference>
<dbReference type="GO" id="GO:0003677">
    <property type="term" value="F:DNA binding"/>
    <property type="evidence" value="ECO:0007669"/>
    <property type="project" value="UniProtKB-KW"/>
</dbReference>
<dbReference type="PANTHER" id="PTHR30537:SF5">
    <property type="entry name" value="HTH-TYPE TRANSCRIPTIONAL ACTIVATOR TTDR-RELATED"/>
    <property type="match status" value="1"/>
</dbReference>
<dbReference type="KEGG" id="llu:AKJ09_05035"/>
<gene>
    <name evidence="6" type="ORF">AKJ09_05035</name>
</gene>
<keyword evidence="3" id="KW-0238">DNA-binding</keyword>
<dbReference type="InterPro" id="IPR058163">
    <property type="entry name" value="LysR-type_TF_proteobact-type"/>
</dbReference>
<dbReference type="RefSeq" id="WP_146649339.1">
    <property type="nucleotide sequence ID" value="NZ_CP012333.1"/>
</dbReference>
<dbReference type="EMBL" id="CP012333">
    <property type="protein sequence ID" value="AKU98371.1"/>
    <property type="molecule type" value="Genomic_DNA"/>
</dbReference>
<evidence type="ECO:0000256" key="1">
    <source>
        <dbReference type="ARBA" id="ARBA00009437"/>
    </source>
</evidence>
<keyword evidence="4" id="KW-0804">Transcription</keyword>
<keyword evidence="2" id="KW-0805">Transcription regulation</keyword>
<dbReference type="SUPFAM" id="SSF53850">
    <property type="entry name" value="Periplasmic binding protein-like II"/>
    <property type="match status" value="1"/>
</dbReference>
<accession>A0A0K1PYB5</accession>
<dbReference type="Gene3D" id="3.40.190.290">
    <property type="match status" value="1"/>
</dbReference>
<organism evidence="6 7">
    <name type="scientific">Labilithrix luteola</name>
    <dbReference type="NCBI Taxonomy" id="1391654"/>
    <lineage>
        <taxon>Bacteria</taxon>
        <taxon>Pseudomonadati</taxon>
        <taxon>Myxococcota</taxon>
        <taxon>Polyangia</taxon>
        <taxon>Polyangiales</taxon>
        <taxon>Labilitrichaceae</taxon>
        <taxon>Labilithrix</taxon>
    </lineage>
</organism>
<evidence type="ECO:0000313" key="6">
    <source>
        <dbReference type="EMBL" id="AKU98371.1"/>
    </source>
</evidence>
<sequence length="329" mass="35710">MDQLEALRAFARVVEAGGFSGAARSAGLSAVSSVTRQLNWLEDKLGVKLLVRSTRSVTPTEAGQVLYEQVTRVLEELDAATRMVSGLDATPRGRLRVTAPVAFGRLHLSRVVTSFMRKCPEVELELVLTDAVVDILEAGIDIAIRIGRPESGSLIARKLAPHQRVVCAAPAYFAAHGRPKHPRDLARHRCLLFSYEASAPGMDSRTTSWHFAHGGTDTRVRVQGTLRANSSEMLLEAAMDGAGVALLPTWLVAQHVADGRLACVLSGFDANPRKSNVAIYALYPQTRRNSVKTRAFVQHVAEHLASQRSWEAVCFKKRKAESAGAHGSS</sequence>
<dbReference type="SUPFAM" id="SSF46785">
    <property type="entry name" value="Winged helix' DNA-binding domain"/>
    <property type="match status" value="1"/>
</dbReference>
<dbReference type="AlphaFoldDB" id="A0A0K1PYB5"/>
<comment type="similarity">
    <text evidence="1">Belongs to the LysR transcriptional regulatory family.</text>
</comment>
<evidence type="ECO:0000256" key="4">
    <source>
        <dbReference type="ARBA" id="ARBA00023163"/>
    </source>
</evidence>
<evidence type="ECO:0000313" key="7">
    <source>
        <dbReference type="Proteomes" id="UP000064967"/>
    </source>
</evidence>
<dbReference type="FunFam" id="1.10.10.10:FF:000001">
    <property type="entry name" value="LysR family transcriptional regulator"/>
    <property type="match status" value="1"/>
</dbReference>
<evidence type="ECO:0000259" key="5">
    <source>
        <dbReference type="PROSITE" id="PS50931"/>
    </source>
</evidence>
<reference evidence="6 7" key="1">
    <citation type="submission" date="2015-08" db="EMBL/GenBank/DDBJ databases">
        <authorList>
            <person name="Babu N.S."/>
            <person name="Beckwith C.J."/>
            <person name="Beseler K.G."/>
            <person name="Brison A."/>
            <person name="Carone J.V."/>
            <person name="Caskin T.P."/>
            <person name="Diamond M."/>
            <person name="Durham M.E."/>
            <person name="Foxe J.M."/>
            <person name="Go M."/>
            <person name="Henderson B.A."/>
            <person name="Jones I.B."/>
            <person name="McGettigan J.A."/>
            <person name="Micheletti S.J."/>
            <person name="Nasrallah M.E."/>
            <person name="Ortiz D."/>
            <person name="Piller C.R."/>
            <person name="Privatt S.R."/>
            <person name="Schneider S.L."/>
            <person name="Sharp S."/>
            <person name="Smith T.C."/>
            <person name="Stanton J.D."/>
            <person name="Ullery H.E."/>
            <person name="Wilson R.J."/>
            <person name="Serrano M.G."/>
            <person name="Buck G."/>
            <person name="Lee V."/>
            <person name="Wang Y."/>
            <person name="Carvalho R."/>
            <person name="Voegtly L."/>
            <person name="Shi R."/>
            <person name="Duckworth R."/>
            <person name="Johnson A."/>
            <person name="Loviza R."/>
            <person name="Walstead R."/>
            <person name="Shah Z."/>
            <person name="Kiflezghi M."/>
            <person name="Wade K."/>
            <person name="Ball S.L."/>
            <person name="Bradley K.W."/>
            <person name="Asai D.J."/>
            <person name="Bowman C.A."/>
            <person name="Russell D.A."/>
            <person name="Pope W.H."/>
            <person name="Jacobs-Sera D."/>
            <person name="Hendrix R.W."/>
            <person name="Hatfull G.F."/>
        </authorList>
    </citation>
    <scope>NUCLEOTIDE SEQUENCE [LARGE SCALE GENOMIC DNA]</scope>
    <source>
        <strain evidence="6 7">DSM 27648</strain>
    </source>
</reference>
<protein>
    <submittedName>
        <fullName evidence="6">Transcriptional regulator, LysR family</fullName>
    </submittedName>
</protein>
<evidence type="ECO:0000256" key="3">
    <source>
        <dbReference type="ARBA" id="ARBA00023125"/>
    </source>
</evidence>
<dbReference type="PANTHER" id="PTHR30537">
    <property type="entry name" value="HTH-TYPE TRANSCRIPTIONAL REGULATOR"/>
    <property type="match status" value="1"/>
</dbReference>
<dbReference type="Pfam" id="PF03466">
    <property type="entry name" value="LysR_substrate"/>
    <property type="match status" value="1"/>
</dbReference>
<proteinExistence type="inferred from homology"/>
<dbReference type="Proteomes" id="UP000064967">
    <property type="component" value="Chromosome"/>
</dbReference>
<keyword evidence="7" id="KW-1185">Reference proteome</keyword>
<evidence type="ECO:0000256" key="2">
    <source>
        <dbReference type="ARBA" id="ARBA00023015"/>
    </source>
</evidence>
<dbReference type="InterPro" id="IPR036390">
    <property type="entry name" value="WH_DNA-bd_sf"/>
</dbReference>
<dbReference type="FunFam" id="3.40.190.290:FF:000001">
    <property type="entry name" value="Transcriptional regulator, LysR family"/>
    <property type="match status" value="1"/>
</dbReference>
<feature type="domain" description="HTH lysR-type" evidence="5">
    <location>
        <begin position="1"/>
        <end position="60"/>
    </location>
</feature>
<dbReference type="OrthoDB" id="5416547at2"/>
<dbReference type="CDD" id="cd08422">
    <property type="entry name" value="PBP2_CrgA_like"/>
    <property type="match status" value="1"/>
</dbReference>